<dbReference type="PRINTS" id="PR00385">
    <property type="entry name" value="P450"/>
</dbReference>
<evidence type="ECO:0000256" key="3">
    <source>
        <dbReference type="ARBA" id="ARBA00022617"/>
    </source>
</evidence>
<proteinExistence type="inferred from homology"/>
<dbReference type="CDD" id="cd11058">
    <property type="entry name" value="CYP60B-like"/>
    <property type="match status" value="1"/>
</dbReference>
<dbReference type="EMBL" id="JBFXLS010000036">
    <property type="protein sequence ID" value="KAL2825499.1"/>
    <property type="molecule type" value="Genomic_DNA"/>
</dbReference>
<name>A0ABR4ICP8_9EURO</name>
<evidence type="ECO:0000256" key="8">
    <source>
        <dbReference type="RuleBase" id="RU000461"/>
    </source>
</evidence>
<gene>
    <name evidence="9" type="ORF">BDW59DRAFT_179870</name>
</gene>
<keyword evidence="10" id="KW-1185">Reference proteome</keyword>
<accession>A0ABR4ICP8</accession>
<evidence type="ECO:0000256" key="4">
    <source>
        <dbReference type="ARBA" id="ARBA00022723"/>
    </source>
</evidence>
<dbReference type="InterPro" id="IPR036396">
    <property type="entry name" value="Cyt_P450_sf"/>
</dbReference>
<comment type="caution">
    <text evidence="9">The sequence shown here is derived from an EMBL/GenBank/DDBJ whole genome shotgun (WGS) entry which is preliminary data.</text>
</comment>
<dbReference type="Gene3D" id="1.10.630.10">
    <property type="entry name" value="Cytochrome P450"/>
    <property type="match status" value="1"/>
</dbReference>
<dbReference type="PROSITE" id="PS00086">
    <property type="entry name" value="CYTOCHROME_P450"/>
    <property type="match status" value="1"/>
</dbReference>
<sequence length="448" mass="52043">MTKVVYNLFFHPLSRFPGPRSHAISRIPYLYQAIMDELAFAHPNAWKEIQGHRKGQPEMEKAQWFYRPLPDDPLHIVNEGREEHGQLRRQMAHGFSEKAMRDQEPIIRRYVDLLVQQLRRFAQEDAPVVISDWYNYTTFDIIGDLAFGEPFGCLEGSNYDGWIRSIFASGRLGTVLQALSFYPLLKQICFAMAPQSMRDAHDTHRRLTREKMLRRMNNTEGRSDLIEGLLKKKDELGLSIQKLIANAEILIIGGSETTATLLSGVTYLLLKNPETYQNLTNEVRTIFQSEDEINLVSVNQLPYMQACLDEALRMYPPIANGLPRVCPKGGATVMGEFIPENTYLSVHHWALYRREDYFTESSSYQPERFLGHPKFENDQYEVLQPFHMGPRACLGRNFAYSEMRLIIALIIWHFDLRLADDCQDWIKQKNFLMWQKGPLKTYLTPAER</sequence>
<keyword evidence="6 8" id="KW-0408">Iron</keyword>
<dbReference type="Proteomes" id="UP001610335">
    <property type="component" value="Unassembled WGS sequence"/>
</dbReference>
<dbReference type="InterPro" id="IPR017972">
    <property type="entry name" value="Cyt_P450_CS"/>
</dbReference>
<evidence type="ECO:0000256" key="7">
    <source>
        <dbReference type="ARBA" id="ARBA00023033"/>
    </source>
</evidence>
<dbReference type="InterPro" id="IPR001128">
    <property type="entry name" value="Cyt_P450"/>
</dbReference>
<comment type="cofactor">
    <cofactor evidence="1">
        <name>heme</name>
        <dbReference type="ChEBI" id="CHEBI:30413"/>
    </cofactor>
</comment>
<dbReference type="Pfam" id="PF00067">
    <property type="entry name" value="p450"/>
    <property type="match status" value="1"/>
</dbReference>
<evidence type="ECO:0000256" key="1">
    <source>
        <dbReference type="ARBA" id="ARBA00001971"/>
    </source>
</evidence>
<evidence type="ECO:0000256" key="2">
    <source>
        <dbReference type="ARBA" id="ARBA00010617"/>
    </source>
</evidence>
<dbReference type="PRINTS" id="PR00463">
    <property type="entry name" value="EP450I"/>
</dbReference>
<evidence type="ECO:0000313" key="9">
    <source>
        <dbReference type="EMBL" id="KAL2825499.1"/>
    </source>
</evidence>
<dbReference type="InterPro" id="IPR050121">
    <property type="entry name" value="Cytochrome_P450_monoxygenase"/>
</dbReference>
<keyword evidence="5 8" id="KW-0560">Oxidoreductase</keyword>
<organism evidence="9 10">
    <name type="scientific">Aspergillus cavernicola</name>
    <dbReference type="NCBI Taxonomy" id="176166"/>
    <lineage>
        <taxon>Eukaryota</taxon>
        <taxon>Fungi</taxon>
        <taxon>Dikarya</taxon>
        <taxon>Ascomycota</taxon>
        <taxon>Pezizomycotina</taxon>
        <taxon>Eurotiomycetes</taxon>
        <taxon>Eurotiomycetidae</taxon>
        <taxon>Eurotiales</taxon>
        <taxon>Aspergillaceae</taxon>
        <taxon>Aspergillus</taxon>
        <taxon>Aspergillus subgen. Nidulantes</taxon>
    </lineage>
</organism>
<keyword evidence="3 8" id="KW-0349">Heme</keyword>
<dbReference type="PANTHER" id="PTHR24305">
    <property type="entry name" value="CYTOCHROME P450"/>
    <property type="match status" value="1"/>
</dbReference>
<dbReference type="PANTHER" id="PTHR24305:SF230">
    <property type="entry name" value="P450, PUTATIVE (EUROFUNG)-RELATED"/>
    <property type="match status" value="1"/>
</dbReference>
<evidence type="ECO:0000256" key="6">
    <source>
        <dbReference type="ARBA" id="ARBA00023004"/>
    </source>
</evidence>
<keyword evidence="4 8" id="KW-0479">Metal-binding</keyword>
<evidence type="ECO:0000256" key="5">
    <source>
        <dbReference type="ARBA" id="ARBA00023002"/>
    </source>
</evidence>
<comment type="similarity">
    <text evidence="2 8">Belongs to the cytochrome P450 family.</text>
</comment>
<evidence type="ECO:0000313" key="10">
    <source>
        <dbReference type="Proteomes" id="UP001610335"/>
    </source>
</evidence>
<protein>
    <submittedName>
        <fullName evidence="9">Cytochrome P450</fullName>
    </submittedName>
</protein>
<reference evidence="9 10" key="1">
    <citation type="submission" date="2024-07" db="EMBL/GenBank/DDBJ databases">
        <title>Section-level genome sequencing and comparative genomics of Aspergillus sections Usti and Cavernicolus.</title>
        <authorList>
            <consortium name="Lawrence Berkeley National Laboratory"/>
            <person name="Nybo J.L."/>
            <person name="Vesth T.C."/>
            <person name="Theobald S."/>
            <person name="Frisvad J.C."/>
            <person name="Larsen T.O."/>
            <person name="Kjaerboelling I."/>
            <person name="Rothschild-Mancinelli K."/>
            <person name="Lyhne E.K."/>
            <person name="Kogle M.E."/>
            <person name="Barry K."/>
            <person name="Clum A."/>
            <person name="Na H."/>
            <person name="Ledsgaard L."/>
            <person name="Lin J."/>
            <person name="Lipzen A."/>
            <person name="Kuo A."/>
            <person name="Riley R."/>
            <person name="Mondo S."/>
            <person name="LaButti K."/>
            <person name="Haridas S."/>
            <person name="Pangalinan J."/>
            <person name="Salamov A.A."/>
            <person name="Simmons B.A."/>
            <person name="Magnuson J.K."/>
            <person name="Chen J."/>
            <person name="Drula E."/>
            <person name="Henrissat B."/>
            <person name="Wiebenga A."/>
            <person name="Lubbers R.J."/>
            <person name="Gomes A.C."/>
            <person name="Makela M.R."/>
            <person name="Stajich J."/>
            <person name="Grigoriev I.V."/>
            <person name="Mortensen U.H."/>
            <person name="De vries R.P."/>
            <person name="Baker S.E."/>
            <person name="Andersen M.R."/>
        </authorList>
    </citation>
    <scope>NUCLEOTIDE SEQUENCE [LARGE SCALE GENOMIC DNA]</scope>
    <source>
        <strain evidence="9 10">CBS 600.67</strain>
    </source>
</reference>
<dbReference type="InterPro" id="IPR002401">
    <property type="entry name" value="Cyt_P450_E_grp-I"/>
</dbReference>
<dbReference type="SUPFAM" id="SSF48264">
    <property type="entry name" value="Cytochrome P450"/>
    <property type="match status" value="1"/>
</dbReference>
<keyword evidence="7 8" id="KW-0503">Monooxygenase</keyword>